<protein>
    <submittedName>
        <fullName evidence="4">Lipase/esterase</fullName>
    </submittedName>
</protein>
<keyword evidence="2" id="KW-0378">Hydrolase</keyword>
<dbReference type="AlphaFoldDB" id="A0A385L1D9"/>
<dbReference type="InterPro" id="IPR002168">
    <property type="entry name" value="Lipase_GDXG_HIS_AS"/>
</dbReference>
<dbReference type="SUPFAM" id="SSF53474">
    <property type="entry name" value="alpha/beta-Hydrolases"/>
    <property type="match status" value="1"/>
</dbReference>
<dbReference type="PROSITE" id="PS01173">
    <property type="entry name" value="LIPASE_GDXG_HIS"/>
    <property type="match status" value="1"/>
</dbReference>
<name>A0A385L1D9_9MYCO</name>
<dbReference type="Gene3D" id="3.40.50.1820">
    <property type="entry name" value="alpha/beta hydrolase"/>
    <property type="match status" value="1"/>
</dbReference>
<evidence type="ECO:0000256" key="2">
    <source>
        <dbReference type="ARBA" id="ARBA00022801"/>
    </source>
</evidence>
<feature type="domain" description="Alpha/beta hydrolase fold-3" evidence="3">
    <location>
        <begin position="81"/>
        <end position="291"/>
    </location>
</feature>
<reference evidence="4" key="1">
    <citation type="submission" date="2017-10" db="EMBL/GenBank/DDBJ databases">
        <title>Recovery and functional validation of hidden soil enzymes in metagenomic libraries.</title>
        <authorList>
            <person name="Calderon D."/>
            <person name="Luis P."/>
            <person name="Angelica S."/>
            <person name="Carolina V."/>
            <person name="Juan A."/>
            <person name="Juan G.-B."/>
            <person name="Martha C.-H."/>
            <person name="Daniel U."/>
            <person name="Patricia D.P."/>
            <person name="Alvaro M."/>
        </authorList>
    </citation>
    <scope>NUCLEOTIDE SEQUENCE</scope>
</reference>
<accession>A0A385L1D9</accession>
<comment type="similarity">
    <text evidence="1">Belongs to the 'GDXG' lipolytic enzyme family.</text>
</comment>
<dbReference type="PANTHER" id="PTHR48081">
    <property type="entry name" value="AB HYDROLASE SUPERFAMILY PROTEIN C4A8.06C"/>
    <property type="match status" value="1"/>
</dbReference>
<organism evidence="4">
    <name type="scientific">uncultured Mycolicibacterium sp</name>
    <dbReference type="NCBI Taxonomy" id="2320817"/>
    <lineage>
        <taxon>Bacteria</taxon>
        <taxon>Bacillati</taxon>
        <taxon>Actinomycetota</taxon>
        <taxon>Actinomycetes</taxon>
        <taxon>Mycobacteriales</taxon>
        <taxon>Mycobacteriaceae</taxon>
        <taxon>Mycolicibacterium</taxon>
        <taxon>environmental samples</taxon>
    </lineage>
</organism>
<dbReference type="EMBL" id="MG272472">
    <property type="protein sequence ID" value="AYA21640.1"/>
    <property type="molecule type" value="Genomic_DNA"/>
</dbReference>
<evidence type="ECO:0000313" key="4">
    <source>
        <dbReference type="EMBL" id="AYA21640.1"/>
    </source>
</evidence>
<dbReference type="InterPro" id="IPR013094">
    <property type="entry name" value="AB_hydrolase_3"/>
</dbReference>
<dbReference type="InterPro" id="IPR050300">
    <property type="entry name" value="GDXG_lipolytic_enzyme"/>
</dbReference>
<evidence type="ECO:0000259" key="3">
    <source>
        <dbReference type="Pfam" id="PF07859"/>
    </source>
</evidence>
<dbReference type="GO" id="GO:0016787">
    <property type="term" value="F:hydrolase activity"/>
    <property type="evidence" value="ECO:0007669"/>
    <property type="project" value="UniProtKB-KW"/>
</dbReference>
<evidence type="ECO:0000256" key="1">
    <source>
        <dbReference type="ARBA" id="ARBA00010515"/>
    </source>
</evidence>
<dbReference type="PANTHER" id="PTHR48081:SF8">
    <property type="entry name" value="ALPHA_BETA HYDROLASE FOLD-3 DOMAIN-CONTAINING PROTEIN-RELATED"/>
    <property type="match status" value="1"/>
</dbReference>
<dbReference type="InterPro" id="IPR029058">
    <property type="entry name" value="AB_hydrolase_fold"/>
</dbReference>
<sequence length="316" mass="33159">MPVDQPTAAFLKALGETRRSPLWETPLAESRANMAAASARLGVAPAAVGHIADYQVGSPRGPIAIRVYTPGGGTGTPAGALLHFHGGGYVLGSLDSHDSLARHYCAHVGAVVISVDYHLAPEHRFPAQLHDAYAALAWVVDQASVLGVAPARIGVTGDSAGGNLAAALCLYTRAHGGPDLRCQALLYPATDYRDGVIYPSRDEFGSGEYFLSAGDMDWFRAQHLADVQTQAADPLASPMAAPDLSGLPPALVTTSGFDPLRDQGRAYAERLRAAGVPVTERCFDSTIHACASFAGAIPAGLEMLDYASHWLRAHLV</sequence>
<proteinExistence type="inferred from homology"/>
<dbReference type="Pfam" id="PF07859">
    <property type="entry name" value="Abhydrolase_3"/>
    <property type="match status" value="1"/>
</dbReference>